<accession>A0A6G7BAZ8</accession>
<dbReference type="AlphaFoldDB" id="A0A6G7BAZ8"/>
<feature type="transmembrane region" description="Helical" evidence="1">
    <location>
        <begin position="80"/>
        <end position="99"/>
    </location>
</feature>
<gene>
    <name evidence="2" type="ORF">G6Z83_06700</name>
</gene>
<reference evidence="2 3" key="1">
    <citation type="submission" date="2020-02" db="EMBL/GenBank/DDBJ databases">
        <title>Complete genome sequences of six Lactobacillus iners strains isolated from the human vagina.</title>
        <authorList>
            <person name="France M.T."/>
            <person name="Rutt L."/>
            <person name="Narina S."/>
            <person name="Arbaugh S."/>
            <person name="Humphrys M.S."/>
            <person name="Ma B."/>
            <person name="Hayward M.R."/>
            <person name="Relman D."/>
            <person name="Kwon D.S."/>
            <person name="Ravel J."/>
        </authorList>
    </citation>
    <scope>NUCLEOTIDE SEQUENCE [LARGE SCALE GENOMIC DNA]</scope>
    <source>
        <strain evidence="2 3">C0210C1</strain>
    </source>
</reference>
<dbReference type="Proteomes" id="UP000501676">
    <property type="component" value="Chromosome"/>
</dbReference>
<evidence type="ECO:0000313" key="3">
    <source>
        <dbReference type="Proteomes" id="UP000501676"/>
    </source>
</evidence>
<keyword evidence="1" id="KW-1133">Transmembrane helix</keyword>
<evidence type="ECO:0000313" key="2">
    <source>
        <dbReference type="EMBL" id="QIH24354.1"/>
    </source>
</evidence>
<dbReference type="Pfam" id="PF09819">
    <property type="entry name" value="ABC_cobalt"/>
    <property type="match status" value="1"/>
</dbReference>
<organism evidence="2 3">
    <name type="scientific">Lactobacillus iners</name>
    <dbReference type="NCBI Taxonomy" id="147802"/>
    <lineage>
        <taxon>Bacteria</taxon>
        <taxon>Bacillati</taxon>
        <taxon>Bacillota</taxon>
        <taxon>Bacilli</taxon>
        <taxon>Lactobacillales</taxon>
        <taxon>Lactobacillaceae</taxon>
        <taxon>Lactobacillus</taxon>
    </lineage>
</organism>
<feature type="transmembrane region" description="Helical" evidence="1">
    <location>
        <begin position="150"/>
        <end position="171"/>
    </location>
</feature>
<dbReference type="PIRSF" id="PIRSF037394">
    <property type="entry name" value="ABC_thiamine-permease_YkoE_prd"/>
    <property type="match status" value="1"/>
</dbReference>
<protein>
    <submittedName>
        <fullName evidence="2">ECF transporter S component</fullName>
    </submittedName>
</protein>
<dbReference type="EMBL" id="CP049228">
    <property type="protein sequence ID" value="QIH24354.1"/>
    <property type="molecule type" value="Genomic_DNA"/>
</dbReference>
<sequence>MTSKLHIRDIIFIALIAVMFGGIYILSNQLYNALVFLGPLANDICMGLWCMAGPLAGFVVKLPGTSFLGELLSAAAEGLFGGQWGISTLISGIVQGIGSELGFAAFIYRKYNIFTLIVSATINTFITFGWDFMKNGYNKLPLNTNLLCLGVRWISMIVFCTIIVNSIVKLLDKAHVLTKYNH</sequence>
<feature type="transmembrane region" description="Helical" evidence="1">
    <location>
        <begin position="111"/>
        <end position="130"/>
    </location>
</feature>
<keyword evidence="1" id="KW-0472">Membrane</keyword>
<name>A0A6G7BAZ8_9LACO</name>
<feature type="transmembrane region" description="Helical" evidence="1">
    <location>
        <begin position="33"/>
        <end position="60"/>
    </location>
</feature>
<evidence type="ECO:0000256" key="1">
    <source>
        <dbReference type="SAM" id="Phobius"/>
    </source>
</evidence>
<proteinExistence type="predicted"/>
<keyword evidence="1" id="KW-0812">Transmembrane</keyword>
<dbReference type="InterPro" id="IPR017195">
    <property type="entry name" value="ABC_thiamin-permease_prd"/>
</dbReference>
<feature type="transmembrane region" description="Helical" evidence="1">
    <location>
        <begin position="6"/>
        <end position="26"/>
    </location>
</feature>
<dbReference type="GeneID" id="93222054"/>
<dbReference type="RefSeq" id="WP_006729324.1">
    <property type="nucleotide sequence ID" value="NZ_CP045664.1"/>
</dbReference>